<dbReference type="InterPro" id="IPR045851">
    <property type="entry name" value="AMP-bd_C_sf"/>
</dbReference>
<feature type="compositionally biased region" description="Pro residues" evidence="10">
    <location>
        <begin position="514"/>
        <end position="524"/>
    </location>
</feature>
<keyword evidence="4" id="KW-1003">Cell membrane</keyword>
<keyword evidence="5 11" id="KW-0812">Transmembrane</keyword>
<dbReference type="InterPro" id="IPR006182">
    <property type="entry name" value="FliF_N_dom"/>
</dbReference>
<dbReference type="Gene3D" id="3.30.300.30">
    <property type="match status" value="1"/>
</dbReference>
<comment type="caution">
    <text evidence="14">The sequence shown here is derived from an EMBL/GenBank/DDBJ whole genome shotgun (WGS) entry which is preliminary data.</text>
</comment>
<keyword evidence="14" id="KW-0969">Cilium</keyword>
<dbReference type="Proteomes" id="UP000285575">
    <property type="component" value="Unassembled WGS sequence"/>
</dbReference>
<evidence type="ECO:0000256" key="1">
    <source>
        <dbReference type="ARBA" id="ARBA00004117"/>
    </source>
</evidence>
<comment type="subcellular location">
    <subcellularLocation>
        <location evidence="1 9">Bacterial flagellum basal body</location>
    </subcellularLocation>
    <subcellularLocation>
        <location evidence="2">Cell membrane</location>
        <topology evidence="2">Multi-pass membrane protein</topology>
    </subcellularLocation>
</comment>
<dbReference type="GO" id="GO:0009431">
    <property type="term" value="C:bacterial-type flagellum basal body, MS ring"/>
    <property type="evidence" value="ECO:0007669"/>
    <property type="project" value="InterPro"/>
</dbReference>
<evidence type="ECO:0000256" key="6">
    <source>
        <dbReference type="ARBA" id="ARBA00022989"/>
    </source>
</evidence>
<dbReference type="GO" id="GO:0071973">
    <property type="term" value="P:bacterial-type flagellum-dependent cell motility"/>
    <property type="evidence" value="ECO:0007669"/>
    <property type="project" value="InterPro"/>
</dbReference>
<sequence length="560" mass="58825">MDNAVATANPTPLIPAAPGLAGRWQALPIRTQLSAMFGVAALLAVLAVMAFTASGSDYRPLYAEISEKEGGEIIQRLTQMNVPYKVAEGGTVVMVPSGQVAALRMKLSAAGLNVGRNASAGYELLDKDSFGQTQGQERMKFKRAIEGELVTSIQSLESVKSARVMLALPQQNGFFREQQKPSASVTLTLHPGRTLDRNQVAGIVSLVSNSVPELNPKAVSVIDSASGLLSGAHDDDNAAGLDSQQLQYRRELEAGLTKRVMALLEPVVGGDNVRVSVTGDIDFSQVLQTAEAYRPNQGEGANPAIREQRSEESTQPGSATPAGVPGAQTNQPPPQPAAPINGQAQAMQGAQGAGAAGASTRREAATRYEVDKTVTVTRNAVGTVRRLSAAVVVNHRSGTDPKGKPTSTPLSDKEIEQLTALVQQGIGFNAERGDVVKVVNAPFRTEVPPPVDELPLWQQPWLLDLLKTAAAPGALALVALLIVTMLIRPALTAMLAPPPPPEKGSQLDEVVAEEPPPAPPPTPLLPVTQSERVEQARALAKSNPAAVANIVRGWVSGETA</sequence>
<evidence type="ECO:0000256" key="5">
    <source>
        <dbReference type="ARBA" id="ARBA00022692"/>
    </source>
</evidence>
<evidence type="ECO:0000259" key="12">
    <source>
        <dbReference type="Pfam" id="PF01514"/>
    </source>
</evidence>
<dbReference type="PANTHER" id="PTHR30046:SF0">
    <property type="entry name" value="FLAGELLAR M-RING PROTEIN"/>
    <property type="match status" value="1"/>
</dbReference>
<dbReference type="RefSeq" id="WP_128230756.1">
    <property type="nucleotide sequence ID" value="NZ_SACR01000008.1"/>
</dbReference>
<evidence type="ECO:0000256" key="3">
    <source>
        <dbReference type="ARBA" id="ARBA00007971"/>
    </source>
</evidence>
<evidence type="ECO:0000256" key="8">
    <source>
        <dbReference type="ARBA" id="ARBA00023143"/>
    </source>
</evidence>
<dbReference type="Pfam" id="PF01514">
    <property type="entry name" value="YscJ_FliF"/>
    <property type="match status" value="1"/>
</dbReference>
<organism evidence="14 15">
    <name type="scientific">Rubrivivax rivuli</name>
    <dbReference type="NCBI Taxonomy" id="1862385"/>
    <lineage>
        <taxon>Bacteria</taxon>
        <taxon>Pseudomonadati</taxon>
        <taxon>Pseudomonadota</taxon>
        <taxon>Betaproteobacteria</taxon>
        <taxon>Burkholderiales</taxon>
        <taxon>Sphaerotilaceae</taxon>
        <taxon>Rubrivivax</taxon>
    </lineage>
</organism>
<dbReference type="EMBL" id="SACR01000008">
    <property type="protein sequence ID" value="RVU43023.1"/>
    <property type="molecule type" value="Genomic_DNA"/>
</dbReference>
<gene>
    <name evidence="14" type="primary">fliF</name>
    <name evidence="14" type="ORF">EOE66_21220</name>
</gene>
<name>A0A437R8F3_9BURK</name>
<dbReference type="PRINTS" id="PR01009">
    <property type="entry name" value="FLGMRINGFLIF"/>
</dbReference>
<dbReference type="PANTHER" id="PTHR30046">
    <property type="entry name" value="FLAGELLAR M-RING PROTEIN"/>
    <property type="match status" value="1"/>
</dbReference>
<feature type="region of interest" description="Disordered" evidence="10">
    <location>
        <begin position="293"/>
        <end position="366"/>
    </location>
</feature>
<evidence type="ECO:0000256" key="7">
    <source>
        <dbReference type="ARBA" id="ARBA00023136"/>
    </source>
</evidence>
<evidence type="ECO:0000313" key="14">
    <source>
        <dbReference type="EMBL" id="RVU43023.1"/>
    </source>
</evidence>
<dbReference type="GO" id="GO:0005886">
    <property type="term" value="C:plasma membrane"/>
    <property type="evidence" value="ECO:0007669"/>
    <property type="project" value="UniProtKB-SubCell"/>
</dbReference>
<comment type="function">
    <text evidence="9">The M ring may be actively involved in energy transduction.</text>
</comment>
<evidence type="ECO:0000256" key="9">
    <source>
        <dbReference type="PIRNR" id="PIRNR004862"/>
    </source>
</evidence>
<evidence type="ECO:0000256" key="11">
    <source>
        <dbReference type="SAM" id="Phobius"/>
    </source>
</evidence>
<evidence type="ECO:0000256" key="2">
    <source>
        <dbReference type="ARBA" id="ARBA00004651"/>
    </source>
</evidence>
<dbReference type="PIRSF" id="PIRSF004862">
    <property type="entry name" value="FliF"/>
    <property type="match status" value="1"/>
</dbReference>
<comment type="similarity">
    <text evidence="3 9">Belongs to the FliF family.</text>
</comment>
<feature type="compositionally biased region" description="Low complexity" evidence="10">
    <location>
        <begin position="338"/>
        <end position="350"/>
    </location>
</feature>
<protein>
    <recommendedName>
        <fullName evidence="9">Flagellar M-ring protein</fullName>
    </recommendedName>
</protein>
<accession>A0A437R8F3</accession>
<reference evidence="14 15" key="1">
    <citation type="submission" date="2019-01" db="EMBL/GenBank/DDBJ databases">
        <authorList>
            <person name="Chen W.-M."/>
        </authorList>
    </citation>
    <scope>NUCLEOTIDE SEQUENCE [LARGE SCALE GENOMIC DNA]</scope>
    <source>
        <strain evidence="14 15">KYPY4</strain>
    </source>
</reference>
<dbReference type="InterPro" id="IPR000067">
    <property type="entry name" value="FlgMring_FliF"/>
</dbReference>
<dbReference type="OrthoDB" id="8554211at2"/>
<keyword evidence="7 11" id="KW-0472">Membrane</keyword>
<dbReference type="NCBIfam" id="TIGR00206">
    <property type="entry name" value="fliF"/>
    <property type="match status" value="1"/>
</dbReference>
<keyword evidence="6 11" id="KW-1133">Transmembrane helix</keyword>
<keyword evidence="14" id="KW-0282">Flagellum</keyword>
<feature type="domain" description="Flagellar M-ring C-terminal" evidence="13">
    <location>
        <begin position="264"/>
        <end position="443"/>
    </location>
</feature>
<evidence type="ECO:0000259" key="13">
    <source>
        <dbReference type="Pfam" id="PF08345"/>
    </source>
</evidence>
<dbReference type="Pfam" id="PF08345">
    <property type="entry name" value="YscJ_FliF_C"/>
    <property type="match status" value="1"/>
</dbReference>
<dbReference type="GO" id="GO:0003774">
    <property type="term" value="F:cytoskeletal motor activity"/>
    <property type="evidence" value="ECO:0007669"/>
    <property type="project" value="InterPro"/>
</dbReference>
<proteinExistence type="inferred from homology"/>
<feature type="domain" description="Flagellar M-ring N-terminal" evidence="12">
    <location>
        <begin position="55"/>
        <end position="230"/>
    </location>
</feature>
<dbReference type="InterPro" id="IPR043427">
    <property type="entry name" value="YscJ/FliF"/>
</dbReference>
<evidence type="ECO:0000313" key="15">
    <source>
        <dbReference type="Proteomes" id="UP000285575"/>
    </source>
</evidence>
<dbReference type="InterPro" id="IPR013556">
    <property type="entry name" value="Flag_M-ring_C"/>
</dbReference>
<keyword evidence="14" id="KW-0966">Cell projection</keyword>
<evidence type="ECO:0000256" key="10">
    <source>
        <dbReference type="SAM" id="MobiDB-lite"/>
    </source>
</evidence>
<evidence type="ECO:0000256" key="4">
    <source>
        <dbReference type="ARBA" id="ARBA00022475"/>
    </source>
</evidence>
<keyword evidence="8 9" id="KW-0975">Bacterial flagellum</keyword>
<dbReference type="AlphaFoldDB" id="A0A437R8F3"/>
<feature type="transmembrane region" description="Helical" evidence="11">
    <location>
        <begin position="33"/>
        <end position="53"/>
    </location>
</feature>
<keyword evidence="15" id="KW-1185">Reference proteome</keyword>
<feature type="region of interest" description="Disordered" evidence="10">
    <location>
        <begin position="497"/>
        <end position="528"/>
    </location>
</feature>